<name>A0A7G9B169_9FIRM</name>
<dbReference type="Proteomes" id="UP000515960">
    <property type="component" value="Chromosome"/>
</dbReference>
<proteinExistence type="predicted"/>
<dbReference type="RefSeq" id="WP_187331891.1">
    <property type="nucleotide sequence ID" value="NZ_CP060490.1"/>
</dbReference>
<sequence>MTTMYGGTASQGVVVGILMQDRQIPRIPGDVGNAFTYDFPVAFYTVEGSNGSRIIERTDYTLIEKFIEGARFLEAQGCRCISSSCGFVIAFQKQIAAAVDIPVITSGLLQVPMVARMLPPGKKVGILTANSDTLDPSHFLVPGVDESRIAVQGMQGTYFYDTFPRGAVSYVYEDIRRDIVDASLQLMREHPDVGAIVCEGTNFAPYTPAVNRATGVPIFDVATLIRFTVSGILRGMTDPFQNKLSYR</sequence>
<reference evidence="1 2" key="1">
    <citation type="submission" date="2020-08" db="EMBL/GenBank/DDBJ databases">
        <authorList>
            <person name="Liu C."/>
            <person name="Sun Q."/>
        </authorList>
    </citation>
    <scope>NUCLEOTIDE SEQUENCE [LARGE SCALE GENOMIC DNA]</scope>
    <source>
        <strain evidence="1 2">NSJ-62</strain>
    </source>
</reference>
<protein>
    <submittedName>
        <fullName evidence="1">Aspartate/glutamate racemase family protein</fullName>
    </submittedName>
</protein>
<dbReference type="AlphaFoldDB" id="A0A7G9B169"/>
<gene>
    <name evidence="1" type="ORF">H8790_07240</name>
</gene>
<dbReference type="NCBIfam" id="NF005679">
    <property type="entry name" value="PRK07475.1"/>
    <property type="match status" value="1"/>
</dbReference>
<evidence type="ECO:0000313" key="2">
    <source>
        <dbReference type="Proteomes" id="UP000515960"/>
    </source>
</evidence>
<accession>A0A7G9B169</accession>
<evidence type="ECO:0000313" key="1">
    <source>
        <dbReference type="EMBL" id="QNL43300.1"/>
    </source>
</evidence>
<dbReference type="EMBL" id="CP060490">
    <property type="protein sequence ID" value="QNL43300.1"/>
    <property type="molecule type" value="Genomic_DNA"/>
</dbReference>
<dbReference type="KEGG" id="ohi:H8790_07240"/>
<organism evidence="1 2">
    <name type="scientific">Oscillibacter hominis</name>
    <dbReference type="NCBI Taxonomy" id="2763056"/>
    <lineage>
        <taxon>Bacteria</taxon>
        <taxon>Bacillati</taxon>
        <taxon>Bacillota</taxon>
        <taxon>Clostridia</taxon>
        <taxon>Eubacteriales</taxon>
        <taxon>Oscillospiraceae</taxon>
        <taxon>Oscillibacter</taxon>
    </lineage>
</organism>
<keyword evidence="2" id="KW-1185">Reference proteome</keyword>